<reference evidence="2" key="1">
    <citation type="submission" date="2019-08" db="EMBL/GenBank/DDBJ databases">
        <authorList>
            <person name="Kucharzyk K."/>
            <person name="Murdoch R.W."/>
            <person name="Higgins S."/>
            <person name="Loffler F."/>
        </authorList>
    </citation>
    <scope>NUCLEOTIDE SEQUENCE</scope>
</reference>
<sequence length="154" mass="17727">MRKIGVILIIIGFLFGILGVVSFWRDNSFKKASTASKAIVDSVDIKPIRDGLSNIFYYLVYMKDGSMDTLEHKITTEYTIKNPIPSAEELKSTIFYVHYVPSANKERTYFPERVYVNNSPEYEGMYKEALFGQMLTLILLGIMVRLFFRRASRG</sequence>
<dbReference type="EMBL" id="VSSQ01001518">
    <property type="protein sequence ID" value="MPM09012.1"/>
    <property type="molecule type" value="Genomic_DNA"/>
</dbReference>
<accession>A0A644WYW2</accession>
<comment type="caution">
    <text evidence="2">The sequence shown here is derived from an EMBL/GenBank/DDBJ whole genome shotgun (WGS) entry which is preliminary data.</text>
</comment>
<organism evidence="2">
    <name type="scientific">bioreactor metagenome</name>
    <dbReference type="NCBI Taxonomy" id="1076179"/>
    <lineage>
        <taxon>unclassified sequences</taxon>
        <taxon>metagenomes</taxon>
        <taxon>ecological metagenomes</taxon>
    </lineage>
</organism>
<feature type="transmembrane region" description="Helical" evidence="1">
    <location>
        <begin position="7"/>
        <end position="24"/>
    </location>
</feature>
<evidence type="ECO:0000256" key="1">
    <source>
        <dbReference type="SAM" id="Phobius"/>
    </source>
</evidence>
<dbReference type="AlphaFoldDB" id="A0A644WYW2"/>
<name>A0A644WYW2_9ZZZZ</name>
<feature type="transmembrane region" description="Helical" evidence="1">
    <location>
        <begin position="129"/>
        <end position="148"/>
    </location>
</feature>
<evidence type="ECO:0000313" key="2">
    <source>
        <dbReference type="EMBL" id="MPM09012.1"/>
    </source>
</evidence>
<keyword evidence="1" id="KW-0812">Transmembrane</keyword>
<gene>
    <name evidence="2" type="ORF">SDC9_55328</name>
</gene>
<proteinExistence type="predicted"/>
<protein>
    <recommendedName>
        <fullName evidence="3">DUF3592 domain-containing protein</fullName>
    </recommendedName>
</protein>
<keyword evidence="1" id="KW-0472">Membrane</keyword>
<evidence type="ECO:0008006" key="3">
    <source>
        <dbReference type="Google" id="ProtNLM"/>
    </source>
</evidence>
<keyword evidence="1" id="KW-1133">Transmembrane helix</keyword>